<evidence type="ECO:0000313" key="2">
    <source>
        <dbReference type="Proteomes" id="UP001642405"/>
    </source>
</evidence>
<evidence type="ECO:0000313" key="1">
    <source>
        <dbReference type="EMBL" id="CAK7209761.1"/>
    </source>
</evidence>
<gene>
    <name evidence="1" type="ORF">SCUCBS95973_000550</name>
</gene>
<proteinExistence type="predicted"/>
<accession>A0ABP0AR97</accession>
<organism evidence="1 2">
    <name type="scientific">Sporothrix curviconia</name>
    <dbReference type="NCBI Taxonomy" id="1260050"/>
    <lineage>
        <taxon>Eukaryota</taxon>
        <taxon>Fungi</taxon>
        <taxon>Dikarya</taxon>
        <taxon>Ascomycota</taxon>
        <taxon>Pezizomycotina</taxon>
        <taxon>Sordariomycetes</taxon>
        <taxon>Sordariomycetidae</taxon>
        <taxon>Ophiostomatales</taxon>
        <taxon>Ophiostomataceae</taxon>
        <taxon>Sporothrix</taxon>
    </lineage>
</organism>
<dbReference type="Proteomes" id="UP001642405">
    <property type="component" value="Unassembled WGS sequence"/>
</dbReference>
<dbReference type="EMBL" id="CAWUHB010000002">
    <property type="protein sequence ID" value="CAK7209761.1"/>
    <property type="molecule type" value="Genomic_DNA"/>
</dbReference>
<sequence length="161" mass="18621">MSFQGEKTREEIDAEWDDIQGPVRLKILKFADEAIKGDWDEGDKVTKVNAPAFAADVLLHVRKRFYMEVEKDAKEARAAGRKPIVDPFGGPFTQKLSLENMKYVFDVKVKPITSKFRNDLFLCPSCDANMKFFGFEGVIQHYAAKHTTILSRRRRRHRELN</sequence>
<reference evidence="1 2" key="1">
    <citation type="submission" date="2024-01" db="EMBL/GenBank/DDBJ databases">
        <authorList>
            <person name="Allen C."/>
            <person name="Tagirdzhanova G."/>
        </authorList>
    </citation>
    <scope>NUCLEOTIDE SEQUENCE [LARGE SCALE GENOMIC DNA]</scope>
</reference>
<protein>
    <submittedName>
        <fullName evidence="1">Uncharacterized protein</fullName>
    </submittedName>
</protein>
<comment type="caution">
    <text evidence="1">The sequence shown here is derived from an EMBL/GenBank/DDBJ whole genome shotgun (WGS) entry which is preliminary data.</text>
</comment>
<name>A0ABP0AR97_9PEZI</name>
<keyword evidence="2" id="KW-1185">Reference proteome</keyword>